<feature type="transmembrane region" description="Helical" evidence="1">
    <location>
        <begin position="35"/>
        <end position="52"/>
    </location>
</feature>
<protein>
    <recommendedName>
        <fullName evidence="4">VanZ-like domain-containing protein</fullName>
    </recommendedName>
</protein>
<organism evidence="2 3">
    <name type="scientific">Thermithiobacillus plumbiphilus</name>
    <dbReference type="NCBI Taxonomy" id="1729899"/>
    <lineage>
        <taxon>Bacteria</taxon>
        <taxon>Pseudomonadati</taxon>
        <taxon>Pseudomonadota</taxon>
        <taxon>Acidithiobacillia</taxon>
        <taxon>Acidithiobacillales</taxon>
        <taxon>Thermithiobacillaceae</taxon>
        <taxon>Thermithiobacillus</taxon>
    </lineage>
</organism>
<evidence type="ECO:0000313" key="3">
    <source>
        <dbReference type="Proteomes" id="UP001446205"/>
    </source>
</evidence>
<sequence length="133" mass="14362">MKAGLWGLAALLSYLVLLGLNLALGAYLPSAWPRMFEYMLLSVATLGFLARWRPDVGPYVWRPVMLLLGSALAAAEVAAWSRKLGLEFVIDEWMAGLIGVAIISILARLLPAGLRLAWLGQAGKGRESVGGKR</sequence>
<keyword evidence="1" id="KW-0812">Transmembrane</keyword>
<dbReference type="RefSeq" id="WP_341369663.1">
    <property type="nucleotide sequence ID" value="NZ_JBBPCO010000002.1"/>
</dbReference>
<accession>A0ABU9D4X7</accession>
<evidence type="ECO:0000256" key="1">
    <source>
        <dbReference type="SAM" id="Phobius"/>
    </source>
</evidence>
<name>A0ABU9D4X7_9PROT</name>
<gene>
    <name evidence="2" type="ORF">WOB96_02355</name>
</gene>
<keyword evidence="1" id="KW-0472">Membrane</keyword>
<reference evidence="2 3" key="1">
    <citation type="submission" date="2024-04" db="EMBL/GenBank/DDBJ databases">
        <authorList>
            <person name="Abashina T."/>
            <person name="Shaikin A."/>
        </authorList>
    </citation>
    <scope>NUCLEOTIDE SEQUENCE [LARGE SCALE GENOMIC DNA]</scope>
    <source>
        <strain evidence="2 3">AAFK</strain>
    </source>
</reference>
<feature type="transmembrane region" description="Helical" evidence="1">
    <location>
        <begin position="93"/>
        <end position="118"/>
    </location>
</feature>
<evidence type="ECO:0008006" key="4">
    <source>
        <dbReference type="Google" id="ProtNLM"/>
    </source>
</evidence>
<comment type="caution">
    <text evidence="2">The sequence shown here is derived from an EMBL/GenBank/DDBJ whole genome shotgun (WGS) entry which is preliminary data.</text>
</comment>
<keyword evidence="1" id="KW-1133">Transmembrane helix</keyword>
<dbReference type="EMBL" id="JBBPCO010000002">
    <property type="protein sequence ID" value="MEK8088597.1"/>
    <property type="molecule type" value="Genomic_DNA"/>
</dbReference>
<keyword evidence="3" id="KW-1185">Reference proteome</keyword>
<feature type="transmembrane region" description="Helical" evidence="1">
    <location>
        <begin position="64"/>
        <end position="81"/>
    </location>
</feature>
<evidence type="ECO:0000313" key="2">
    <source>
        <dbReference type="EMBL" id="MEK8088597.1"/>
    </source>
</evidence>
<dbReference type="Proteomes" id="UP001446205">
    <property type="component" value="Unassembled WGS sequence"/>
</dbReference>
<proteinExistence type="predicted"/>